<keyword evidence="4 9" id="KW-0812">Transmembrane</keyword>
<dbReference type="Gene3D" id="3.30.428.10">
    <property type="entry name" value="HIT-like"/>
    <property type="match status" value="1"/>
</dbReference>
<dbReference type="Proteomes" id="UP001189429">
    <property type="component" value="Unassembled WGS sequence"/>
</dbReference>
<feature type="compositionally biased region" description="Basic residues" evidence="10">
    <location>
        <begin position="215"/>
        <end position="225"/>
    </location>
</feature>
<dbReference type="PROSITE" id="PS50920">
    <property type="entry name" value="SOLCAR"/>
    <property type="match status" value="3"/>
</dbReference>
<keyword evidence="8 9" id="KW-0472">Membrane</keyword>
<dbReference type="SUPFAM" id="SSF54197">
    <property type="entry name" value="HIT-like"/>
    <property type="match status" value="1"/>
</dbReference>
<keyword evidence="5" id="KW-0677">Repeat</keyword>
<evidence type="ECO:0000256" key="3">
    <source>
        <dbReference type="ARBA" id="ARBA00022448"/>
    </source>
</evidence>
<evidence type="ECO:0000256" key="6">
    <source>
        <dbReference type="ARBA" id="ARBA00022989"/>
    </source>
</evidence>
<feature type="compositionally biased region" description="Low complexity" evidence="10">
    <location>
        <begin position="203"/>
        <end position="214"/>
    </location>
</feature>
<dbReference type="PANTHER" id="PTHR45788:SF4">
    <property type="entry name" value="TRICARBOXYLATE TRANSPORT PROTEIN, MITOCHONDRIAL"/>
    <property type="match status" value="1"/>
</dbReference>
<reference evidence="11" key="1">
    <citation type="submission" date="2023-10" db="EMBL/GenBank/DDBJ databases">
        <authorList>
            <person name="Chen Y."/>
            <person name="Shah S."/>
            <person name="Dougan E. K."/>
            <person name="Thang M."/>
            <person name="Chan C."/>
        </authorList>
    </citation>
    <scope>NUCLEOTIDE SEQUENCE [LARGE SCALE GENOMIC DNA]</scope>
</reference>
<feature type="repeat" description="Solcar" evidence="9">
    <location>
        <begin position="477"/>
        <end position="563"/>
    </location>
</feature>
<comment type="subcellular location">
    <subcellularLocation>
        <location evidence="1">Mitochondrion membrane</location>
        <topology evidence="1">Multi-pass membrane protein</topology>
    </subcellularLocation>
</comment>
<dbReference type="Gene3D" id="1.50.40.10">
    <property type="entry name" value="Mitochondrial carrier domain"/>
    <property type="match status" value="1"/>
</dbReference>
<keyword evidence="12" id="KW-1185">Reference proteome</keyword>
<evidence type="ECO:0000256" key="2">
    <source>
        <dbReference type="ARBA" id="ARBA00006375"/>
    </source>
</evidence>
<organism evidence="11 12">
    <name type="scientific">Prorocentrum cordatum</name>
    <dbReference type="NCBI Taxonomy" id="2364126"/>
    <lineage>
        <taxon>Eukaryota</taxon>
        <taxon>Sar</taxon>
        <taxon>Alveolata</taxon>
        <taxon>Dinophyceae</taxon>
        <taxon>Prorocentrales</taxon>
        <taxon>Prorocentraceae</taxon>
        <taxon>Prorocentrum</taxon>
    </lineage>
</organism>
<dbReference type="PANTHER" id="PTHR45788">
    <property type="entry name" value="SUCCINATE/FUMARATE MITOCHONDRIAL TRANSPORTER-RELATED"/>
    <property type="match status" value="1"/>
</dbReference>
<dbReference type="InterPro" id="IPR023395">
    <property type="entry name" value="MCP_dom_sf"/>
</dbReference>
<evidence type="ECO:0000256" key="8">
    <source>
        <dbReference type="ARBA" id="ARBA00023136"/>
    </source>
</evidence>
<dbReference type="InterPro" id="IPR036265">
    <property type="entry name" value="HIT-like_sf"/>
</dbReference>
<feature type="compositionally biased region" description="Low complexity" evidence="10">
    <location>
        <begin position="248"/>
        <end position="257"/>
    </location>
</feature>
<dbReference type="InterPro" id="IPR049563">
    <property type="entry name" value="TXTP-like"/>
</dbReference>
<name>A0ABN9UB52_9DINO</name>
<dbReference type="Pfam" id="PF00153">
    <property type="entry name" value="Mito_carr"/>
    <property type="match status" value="3"/>
</dbReference>
<comment type="similarity">
    <text evidence="2">Belongs to the mitochondrial carrier (TC 2.A.29) family.</text>
</comment>
<gene>
    <name evidence="11" type="ORF">PCOR1329_LOCUS46910</name>
</gene>
<proteinExistence type="inferred from homology"/>
<evidence type="ECO:0000256" key="1">
    <source>
        <dbReference type="ARBA" id="ARBA00004225"/>
    </source>
</evidence>
<feature type="compositionally biased region" description="Acidic residues" evidence="10">
    <location>
        <begin position="238"/>
        <end position="247"/>
    </location>
</feature>
<evidence type="ECO:0000313" key="12">
    <source>
        <dbReference type="Proteomes" id="UP001189429"/>
    </source>
</evidence>
<feature type="repeat" description="Solcar" evidence="9">
    <location>
        <begin position="573"/>
        <end position="659"/>
    </location>
</feature>
<dbReference type="PRINTS" id="PR00332">
    <property type="entry name" value="HISTRIAD"/>
</dbReference>
<dbReference type="EMBL" id="CAUYUJ010015645">
    <property type="protein sequence ID" value="CAK0856529.1"/>
    <property type="molecule type" value="Genomic_DNA"/>
</dbReference>
<accession>A0ABN9UB52</accession>
<keyword evidence="7" id="KW-0496">Mitochondrion</keyword>
<evidence type="ECO:0000256" key="5">
    <source>
        <dbReference type="ARBA" id="ARBA00022737"/>
    </source>
</evidence>
<evidence type="ECO:0000256" key="9">
    <source>
        <dbReference type="PROSITE-ProRule" id="PRU00282"/>
    </source>
</evidence>
<evidence type="ECO:0000256" key="10">
    <source>
        <dbReference type="SAM" id="MobiDB-lite"/>
    </source>
</evidence>
<feature type="compositionally biased region" description="Pro residues" evidence="10">
    <location>
        <begin position="191"/>
        <end position="202"/>
    </location>
</feature>
<dbReference type="InterPro" id="IPR018108">
    <property type="entry name" value="MCP_transmembrane"/>
</dbReference>
<evidence type="ECO:0000313" key="11">
    <source>
        <dbReference type="EMBL" id="CAK0856529.1"/>
    </source>
</evidence>
<dbReference type="Pfam" id="PF11969">
    <property type="entry name" value="DcpS_C"/>
    <property type="match status" value="1"/>
</dbReference>
<dbReference type="InterPro" id="IPR001310">
    <property type="entry name" value="Histidine_triad_HIT"/>
</dbReference>
<protein>
    <submittedName>
        <fullName evidence="11">Uncharacterized protein</fullName>
    </submittedName>
</protein>
<evidence type="ECO:0000256" key="7">
    <source>
        <dbReference type="ARBA" id="ARBA00023128"/>
    </source>
</evidence>
<dbReference type="SUPFAM" id="SSF103506">
    <property type="entry name" value="Mitochondrial carrier"/>
    <property type="match status" value="1"/>
</dbReference>
<keyword evidence="6" id="KW-1133">Transmembrane helix</keyword>
<feature type="repeat" description="Solcar" evidence="9">
    <location>
        <begin position="381"/>
        <end position="466"/>
    </location>
</feature>
<keyword evidence="3" id="KW-0813">Transport</keyword>
<feature type="region of interest" description="Disordered" evidence="10">
    <location>
        <begin position="183"/>
        <end position="257"/>
    </location>
</feature>
<comment type="caution">
    <text evidence="11">The sequence shown here is derived from an EMBL/GenBank/DDBJ whole genome shotgun (WGS) entry which is preliminary data.</text>
</comment>
<sequence>MVVRLLLTATRELADVSSSVFLRGHLERELMAWVNKADEVAEAQVAAAARVPDTAPPTIFDKILNKQIPSDVVYEDDLAPCFRDINPQGPFHALVIPKERDGLTQLSKARADQKELLGHLMYVAAKVGGENCPQGGGVRKYGEWWEAVHAAAGLARGTGAVRLLRTVGSICRAAVAKLEAELRAPPAAEETPPPGESPPAPDAGPAAAAPPGGASRRRRAQRARRAGVAGGRAAEVPSEVEAEEESDGVAAEAAAELAEAPARAEAGAGGAAAAGSGGAGAGGAPMGLELVRVPTRRFACDPALAATWECRAAEELERLTPWLQDELAALGHAPCAPGMLGADGAPPSGECSREQAASRRAGRCWPRRGAAPACLGRRLRAHRECDTEISEMSDQAIICYPTEFVKTQLQLQSKSNPEYTGIMDCAAKTVKKHGPMGLYAGALPLILGSSGKQAARWTGYQTALEALKDEGGKVTIPKRMLAGACGGVTEALLAVTPIETLKTRITDDRRRGTGNYSGSFDALVKIMKSEGPGGLYRGLVPTIMKQATNQAVRFPTQHFFMQWMTGGDKSLAASPMYNGAAGAVAGAVSVILTMPQDTVKTRMQGEEAKKLYSGTLDCAQKILKNEGIAFFYSGTWPRMIRVSLDVAITFAIFPVLGKYISFPYWEKGAGDGEEASWADL</sequence>
<evidence type="ECO:0000256" key="4">
    <source>
        <dbReference type="ARBA" id="ARBA00022692"/>
    </source>
</evidence>